<dbReference type="InterPro" id="IPR015414">
    <property type="entry name" value="TMEM64"/>
</dbReference>
<accession>A0A9W4XDH6</accession>
<sequence length="241" mass="26513">MSKNSFTKTIGLLTFFLVILVMIGGGIIISHYADTFNHLIEFYKNIQQTSSIKGLILSEFVQIVIALCGVLPASSAAIGSGMLYGIWKGFILSAVATLIGAFISFYLSRSIFRLHIEKMLKRSVRMKKLDHLLHLEGWKLVCLLRISPIMPFALTSYALGLTSISLRSYLIGTLASLPALLGYVVMGYIANTEISSLQTQHIASIKHLLLAVAFIGTGILVWHLGKIMNKIFKLPASPKQN</sequence>
<feature type="domain" description="VTT" evidence="7">
    <location>
        <begin position="72"/>
        <end position="188"/>
    </location>
</feature>
<keyword evidence="5 6" id="KW-0472">Membrane</keyword>
<dbReference type="Proteomes" id="UP001154255">
    <property type="component" value="Unassembled WGS sequence"/>
</dbReference>
<evidence type="ECO:0000259" key="7">
    <source>
        <dbReference type="Pfam" id="PF09335"/>
    </source>
</evidence>
<comment type="caution">
    <text evidence="9">The sequence shown here is derived from an EMBL/GenBank/DDBJ whole genome shotgun (WGS) entry which is preliminary data.</text>
</comment>
<protein>
    <recommendedName>
        <fullName evidence="6">TVP38/TMEM64 family membrane protein</fullName>
    </recommendedName>
</protein>
<keyword evidence="11" id="KW-1185">Reference proteome</keyword>
<evidence type="ECO:0000313" key="8">
    <source>
        <dbReference type="EMBL" id="CAI3924683.1"/>
    </source>
</evidence>
<dbReference type="AlphaFoldDB" id="A0A9W4XDH6"/>
<keyword evidence="4 6" id="KW-1133">Transmembrane helix</keyword>
<comment type="subcellular location">
    <subcellularLocation>
        <location evidence="1 6">Cell membrane</location>
        <topology evidence="1 6">Multi-pass membrane protein</topology>
    </subcellularLocation>
</comment>
<evidence type="ECO:0000256" key="2">
    <source>
        <dbReference type="ARBA" id="ARBA00022475"/>
    </source>
</evidence>
<dbReference type="EMBL" id="CAMXCM010000003">
    <property type="protein sequence ID" value="CAI3946890.1"/>
    <property type="molecule type" value="Genomic_DNA"/>
</dbReference>
<comment type="similarity">
    <text evidence="6">Belongs to the TVP38/TMEM64 family.</text>
</comment>
<proteinExistence type="inferred from homology"/>
<dbReference type="Proteomes" id="UP001154259">
    <property type="component" value="Unassembled WGS sequence"/>
</dbReference>
<evidence type="ECO:0000313" key="11">
    <source>
        <dbReference type="Proteomes" id="UP001154259"/>
    </source>
</evidence>
<feature type="transmembrane region" description="Helical" evidence="6">
    <location>
        <begin position="12"/>
        <end position="33"/>
    </location>
</feature>
<dbReference type="InterPro" id="IPR032816">
    <property type="entry name" value="VTT_dom"/>
</dbReference>
<feature type="transmembrane region" description="Helical" evidence="6">
    <location>
        <begin position="166"/>
        <end position="186"/>
    </location>
</feature>
<keyword evidence="2 6" id="KW-1003">Cell membrane</keyword>
<dbReference type="GO" id="GO:0005886">
    <property type="term" value="C:plasma membrane"/>
    <property type="evidence" value="ECO:0007669"/>
    <property type="project" value="UniProtKB-SubCell"/>
</dbReference>
<dbReference type="PANTHER" id="PTHR12677:SF59">
    <property type="entry name" value="GOLGI APPARATUS MEMBRANE PROTEIN TVP38-RELATED"/>
    <property type="match status" value="1"/>
</dbReference>
<keyword evidence="3 6" id="KW-0812">Transmembrane</keyword>
<evidence type="ECO:0000256" key="4">
    <source>
        <dbReference type="ARBA" id="ARBA00022989"/>
    </source>
</evidence>
<reference evidence="9" key="1">
    <citation type="submission" date="2022-10" db="EMBL/GenBank/DDBJ databases">
        <authorList>
            <person name="Botero Cardona J."/>
        </authorList>
    </citation>
    <scope>NUCLEOTIDE SEQUENCE</scope>
    <source>
        <strain evidence="9">LMG 31819</strain>
        <strain evidence="8">R-53529</strain>
    </source>
</reference>
<feature type="transmembrane region" description="Helical" evidence="6">
    <location>
        <begin position="90"/>
        <end position="112"/>
    </location>
</feature>
<evidence type="ECO:0000256" key="6">
    <source>
        <dbReference type="RuleBase" id="RU366058"/>
    </source>
</evidence>
<evidence type="ECO:0000313" key="9">
    <source>
        <dbReference type="EMBL" id="CAI3946890.1"/>
    </source>
</evidence>
<dbReference type="RefSeq" id="WP_271788610.1">
    <property type="nucleotide sequence ID" value="NZ_CAMXCM010000003.1"/>
</dbReference>
<feature type="transmembrane region" description="Helical" evidence="6">
    <location>
        <begin position="207"/>
        <end position="225"/>
    </location>
</feature>
<organism evidence="9 10">
    <name type="scientific">Commensalibacter communis</name>
    <dbReference type="NCBI Taxonomy" id="2972786"/>
    <lineage>
        <taxon>Bacteria</taxon>
        <taxon>Pseudomonadati</taxon>
        <taxon>Pseudomonadota</taxon>
        <taxon>Alphaproteobacteria</taxon>
        <taxon>Acetobacterales</taxon>
        <taxon>Acetobacteraceae</taxon>
    </lineage>
</organism>
<dbReference type="Pfam" id="PF09335">
    <property type="entry name" value="VTT_dom"/>
    <property type="match status" value="1"/>
</dbReference>
<evidence type="ECO:0000256" key="3">
    <source>
        <dbReference type="ARBA" id="ARBA00022692"/>
    </source>
</evidence>
<name>A0A9W4XDH6_9PROT</name>
<feature type="transmembrane region" description="Helical" evidence="6">
    <location>
        <begin position="133"/>
        <end position="154"/>
    </location>
</feature>
<gene>
    <name evidence="8" type="ORF">R53529_LOCUS154</name>
    <name evidence="9" type="ORF">R53530_LOCUS1580</name>
</gene>
<dbReference type="EMBL" id="CAMXCS010000001">
    <property type="protein sequence ID" value="CAI3924683.1"/>
    <property type="molecule type" value="Genomic_DNA"/>
</dbReference>
<evidence type="ECO:0000256" key="1">
    <source>
        <dbReference type="ARBA" id="ARBA00004651"/>
    </source>
</evidence>
<dbReference type="PANTHER" id="PTHR12677">
    <property type="entry name" value="GOLGI APPARATUS MEMBRANE PROTEIN TVP38-RELATED"/>
    <property type="match status" value="1"/>
</dbReference>
<evidence type="ECO:0000313" key="10">
    <source>
        <dbReference type="Proteomes" id="UP001154255"/>
    </source>
</evidence>
<evidence type="ECO:0000256" key="5">
    <source>
        <dbReference type="ARBA" id="ARBA00023136"/>
    </source>
</evidence>
<feature type="transmembrane region" description="Helical" evidence="6">
    <location>
        <begin position="54"/>
        <end position="78"/>
    </location>
</feature>